<gene>
    <name evidence="1" type="ORF">EV202_103149</name>
</gene>
<proteinExistence type="predicted"/>
<name>A0A4R2M0U9_9BACE</name>
<comment type="caution">
    <text evidence="1">The sequence shown here is derived from an EMBL/GenBank/DDBJ whole genome shotgun (WGS) entry which is preliminary data.</text>
</comment>
<evidence type="ECO:0000313" key="1">
    <source>
        <dbReference type="EMBL" id="TCO95272.1"/>
    </source>
</evidence>
<sequence length="49" mass="5804">MQPILYERKNFHPKRLIIIPKFGIRSWSITSSGSLYFKIKSQCLSDVYL</sequence>
<dbReference type="EMBL" id="SLXB01000003">
    <property type="protein sequence ID" value="TCO95272.1"/>
    <property type="molecule type" value="Genomic_DNA"/>
</dbReference>
<dbReference type="Proteomes" id="UP000295600">
    <property type="component" value="Unassembled WGS sequence"/>
</dbReference>
<organism evidence="1 2">
    <name type="scientific">Prevotella heparinolytica</name>
    <dbReference type="NCBI Taxonomy" id="28113"/>
    <lineage>
        <taxon>Bacteria</taxon>
        <taxon>Pseudomonadati</taxon>
        <taxon>Bacteroidota</taxon>
        <taxon>Bacteroidia</taxon>
        <taxon>Bacteroidales</taxon>
        <taxon>Bacteroidaceae</taxon>
        <taxon>Bacteroides</taxon>
    </lineage>
</organism>
<accession>A0A4R2M0U9</accession>
<reference evidence="1 2" key="1">
    <citation type="submission" date="2019-03" db="EMBL/GenBank/DDBJ databases">
        <title>Genomic Encyclopedia of Type Strains, Phase IV (KMG-IV): sequencing the most valuable type-strain genomes for metagenomic binning, comparative biology and taxonomic classification.</title>
        <authorList>
            <person name="Goeker M."/>
        </authorList>
    </citation>
    <scope>NUCLEOTIDE SEQUENCE [LARGE SCALE GENOMIC DNA]</scope>
    <source>
        <strain evidence="1 2">DSM 23917</strain>
    </source>
</reference>
<evidence type="ECO:0000313" key="2">
    <source>
        <dbReference type="Proteomes" id="UP000295600"/>
    </source>
</evidence>
<dbReference type="AlphaFoldDB" id="A0A4R2M0U9"/>
<protein>
    <submittedName>
        <fullName evidence="1">Uncharacterized protein</fullName>
    </submittedName>
</protein>